<dbReference type="AlphaFoldDB" id="A0A1Y5IE16"/>
<protein>
    <submittedName>
        <fullName evidence="3">Uncharacterized protein</fullName>
    </submittedName>
</protein>
<dbReference type="EMBL" id="KZ155780">
    <property type="protein sequence ID" value="OUS46867.1"/>
    <property type="molecule type" value="Genomic_DNA"/>
</dbReference>
<evidence type="ECO:0000256" key="2">
    <source>
        <dbReference type="SAM" id="Phobius"/>
    </source>
</evidence>
<name>A0A1Y5IE16_OSTTA</name>
<organism evidence="3">
    <name type="scientific">Ostreococcus tauri</name>
    <name type="common">Marine green alga</name>
    <dbReference type="NCBI Taxonomy" id="70448"/>
    <lineage>
        <taxon>Eukaryota</taxon>
        <taxon>Viridiplantae</taxon>
        <taxon>Chlorophyta</taxon>
        <taxon>Mamiellophyceae</taxon>
        <taxon>Mamiellales</taxon>
        <taxon>Bathycoccaceae</taxon>
        <taxon>Ostreococcus</taxon>
    </lineage>
</organism>
<dbReference type="Proteomes" id="UP000195557">
    <property type="component" value="Unassembled WGS sequence"/>
</dbReference>
<accession>A0A1Y5IE16</accession>
<feature type="compositionally biased region" description="Basic and acidic residues" evidence="1">
    <location>
        <begin position="425"/>
        <end position="438"/>
    </location>
</feature>
<evidence type="ECO:0000256" key="1">
    <source>
        <dbReference type="SAM" id="MobiDB-lite"/>
    </source>
</evidence>
<feature type="region of interest" description="Disordered" evidence="1">
    <location>
        <begin position="374"/>
        <end position="452"/>
    </location>
</feature>
<feature type="compositionally biased region" description="Basic and acidic residues" evidence="1">
    <location>
        <begin position="11"/>
        <end position="22"/>
    </location>
</feature>
<gene>
    <name evidence="3" type="ORF">BE221DRAFT_191354</name>
</gene>
<keyword evidence="2" id="KW-1133">Transmembrane helix</keyword>
<proteinExistence type="predicted"/>
<feature type="compositionally biased region" description="Basic and acidic residues" evidence="1">
    <location>
        <begin position="374"/>
        <end position="385"/>
    </location>
</feature>
<feature type="compositionally biased region" description="Low complexity" evidence="1">
    <location>
        <begin position="390"/>
        <end position="401"/>
    </location>
</feature>
<feature type="compositionally biased region" description="Low complexity" evidence="1">
    <location>
        <begin position="182"/>
        <end position="200"/>
    </location>
</feature>
<keyword evidence="2" id="KW-0812">Transmembrane</keyword>
<evidence type="ECO:0000313" key="3">
    <source>
        <dbReference type="EMBL" id="OUS46867.1"/>
    </source>
</evidence>
<reference evidence="3" key="1">
    <citation type="submission" date="2017-04" db="EMBL/GenBank/DDBJ databases">
        <title>Population genomics of picophytoplankton unveils novel chromosome hypervariability.</title>
        <authorList>
            <consortium name="DOE Joint Genome Institute"/>
            <person name="Blanc-Mathieu R."/>
            <person name="Krasovec M."/>
            <person name="Hebrard M."/>
            <person name="Yau S."/>
            <person name="Desgranges E."/>
            <person name="Martin J."/>
            <person name="Schackwitz W."/>
            <person name="Kuo A."/>
            <person name="Salin G."/>
            <person name="Donnadieu C."/>
            <person name="Desdevises Y."/>
            <person name="Sanchez-Ferandin S."/>
            <person name="Moreau H."/>
            <person name="Rivals E."/>
            <person name="Grigoriev I.V."/>
            <person name="Grimsley N."/>
            <person name="Eyre-Walker A."/>
            <person name="Piganeau G."/>
        </authorList>
    </citation>
    <scope>NUCLEOTIDE SEQUENCE [LARGE SCALE GENOMIC DNA]</scope>
    <source>
        <strain evidence="3">RCC 1115</strain>
    </source>
</reference>
<keyword evidence="2" id="KW-0472">Membrane</keyword>
<sequence>MAKGCSKCCKKGVDVETPKTDDGPSPSPSQTSSGFRQHSLTKLLGGGNRRNSQESERTPRDDPDTHYGTAVDGATDAKAEKRFNPNLFKKRRQPLIDASEEDELDEADVERAARRKKREERRKHKDEVKARAAELRATQRRCWIVLVLLVVVLIVAVGMLFGDVREHVSGIWPAESQNASLSTNESSNASNVTVSTTQTTRPAFGSPAREVKDTDDWNDAYGDDSDEIAEAGISRDDGEDASTSENFDIEWNDPRVRTISPKAWRRHERELEKLKRDARRNAKGDVERWVEGAHRVAGVGANPLEDEEDYVDRSVERVETSPGLIVERRRRGKDVDGTADASDVLRQSQVSILSHGLIADTANSAHMLKTMTKQDAEVRGDKSEEPTDTAAAGRAERIPAALPEVESRTDDAEEKEDFGMSQLFRSRDEPVVHERQPDPESTFSLAPRRALG</sequence>
<feature type="compositionally biased region" description="Basic and acidic residues" evidence="1">
    <location>
        <begin position="51"/>
        <end position="65"/>
    </location>
</feature>
<feature type="region of interest" description="Disordered" evidence="1">
    <location>
        <begin position="177"/>
        <end position="224"/>
    </location>
</feature>
<feature type="region of interest" description="Disordered" evidence="1">
    <location>
        <begin position="1"/>
        <end position="90"/>
    </location>
</feature>
<feature type="transmembrane region" description="Helical" evidence="2">
    <location>
        <begin position="142"/>
        <end position="161"/>
    </location>
</feature>